<evidence type="ECO:0000313" key="2">
    <source>
        <dbReference type="Proteomes" id="UP001139365"/>
    </source>
</evidence>
<sequence length="99" mass="11373">MADELFNEEVFTLTDEEGNEKQFELLGSQEIDGNTYLALVPVEDNENEEYVILKVEEDENGEEMLVTIDDDDEFNRVADFFDDELFGEIDYDGDGEDGE</sequence>
<accession>A0AAE3JZS3</accession>
<proteinExistence type="predicted"/>
<dbReference type="EMBL" id="JALEMU010000046">
    <property type="protein sequence ID" value="MCI5755190.1"/>
    <property type="molecule type" value="Genomic_DNA"/>
</dbReference>
<dbReference type="Proteomes" id="UP001139365">
    <property type="component" value="Unassembled WGS sequence"/>
</dbReference>
<reference evidence="1 2" key="1">
    <citation type="submission" date="2022-03" db="EMBL/GenBank/DDBJ databases">
        <title>Metagenome-assembled genomes from swine fecal metagenomes.</title>
        <authorList>
            <person name="Holman D.B."/>
            <person name="Kommadath A."/>
        </authorList>
    </citation>
    <scope>NUCLEOTIDE SEQUENCE [LARGE SCALE GENOMIC DNA]</scope>
    <source>
        <strain evidence="1">SUG147</strain>
    </source>
</reference>
<name>A0AAE3JZS3_9BACT</name>
<dbReference type="AlphaFoldDB" id="A0AAE3JZS3"/>
<organism evidence="1 2">
    <name type="scientific">Candidatus Colimorpha enterica</name>
    <dbReference type="NCBI Taxonomy" id="3083063"/>
    <lineage>
        <taxon>Bacteria</taxon>
        <taxon>Pseudomonadati</taxon>
        <taxon>Bacteroidota</taxon>
        <taxon>Bacteroidia</taxon>
        <taxon>Bacteroidales</taxon>
        <taxon>Candidatus Colimorpha</taxon>
    </lineage>
</organism>
<protein>
    <submittedName>
        <fullName evidence="1">DUF1292 domain-containing protein</fullName>
    </submittedName>
</protein>
<dbReference type="InterPro" id="IPR009711">
    <property type="entry name" value="UPF0473"/>
</dbReference>
<gene>
    <name evidence="1" type="ORF">MR241_02710</name>
</gene>
<dbReference type="Pfam" id="PF06949">
    <property type="entry name" value="DUF1292"/>
    <property type="match status" value="1"/>
</dbReference>
<comment type="caution">
    <text evidence="1">The sequence shown here is derived from an EMBL/GenBank/DDBJ whole genome shotgun (WGS) entry which is preliminary data.</text>
</comment>
<evidence type="ECO:0000313" key="1">
    <source>
        <dbReference type="EMBL" id="MCI5755190.1"/>
    </source>
</evidence>